<keyword evidence="3" id="KW-1185">Reference proteome</keyword>
<name>A0AAW0S9K4_SCYPA</name>
<organism evidence="2 3">
    <name type="scientific">Scylla paramamosain</name>
    <name type="common">Mud crab</name>
    <dbReference type="NCBI Taxonomy" id="85552"/>
    <lineage>
        <taxon>Eukaryota</taxon>
        <taxon>Metazoa</taxon>
        <taxon>Ecdysozoa</taxon>
        <taxon>Arthropoda</taxon>
        <taxon>Crustacea</taxon>
        <taxon>Multicrustacea</taxon>
        <taxon>Malacostraca</taxon>
        <taxon>Eumalacostraca</taxon>
        <taxon>Eucarida</taxon>
        <taxon>Decapoda</taxon>
        <taxon>Pleocyemata</taxon>
        <taxon>Brachyura</taxon>
        <taxon>Eubrachyura</taxon>
        <taxon>Portunoidea</taxon>
        <taxon>Portunidae</taxon>
        <taxon>Portuninae</taxon>
        <taxon>Scylla</taxon>
    </lineage>
</organism>
<sequence>MVACRCPVLLVALTVTTSLLEMGSRGLQLYEEDPPSLDSLSQQILHSETQLEPRPHAGTSADLSLVMDGSCGDEAPSEGLRDRDHREVNPAHVPDVAGRAMRVQRTASPWEAVLPGKLKQGGKSRKKRAALYWPDGSVFIAEFFFVIPIEAPMGVSIPFTIDVPYEFTLPNITAADFFKRENIGRDDRLNLYGVVERLFQRFGLDGRACVLRAVCERASSSLEGAGMLGEIITTILTASLSIASEGMYEYLVAEHNGRTRGDCWALYPSCPISLFNWLG</sequence>
<dbReference type="Pfam" id="PF07841">
    <property type="entry name" value="DM4_12"/>
    <property type="match status" value="1"/>
</dbReference>
<feature type="signal peptide" evidence="1">
    <location>
        <begin position="1"/>
        <end position="18"/>
    </location>
</feature>
<dbReference type="Proteomes" id="UP001487740">
    <property type="component" value="Unassembled WGS sequence"/>
</dbReference>
<dbReference type="InterPro" id="IPR006631">
    <property type="entry name" value="DM4_12"/>
</dbReference>
<reference evidence="2 3" key="1">
    <citation type="submission" date="2023-03" db="EMBL/GenBank/DDBJ databases">
        <title>High-quality genome of Scylla paramamosain provides insights in environmental adaptation.</title>
        <authorList>
            <person name="Zhang L."/>
        </authorList>
    </citation>
    <scope>NUCLEOTIDE SEQUENCE [LARGE SCALE GENOMIC DNA]</scope>
    <source>
        <strain evidence="2">LZ_2023a</strain>
        <tissue evidence="2">Muscle</tissue>
    </source>
</reference>
<proteinExistence type="predicted"/>
<evidence type="ECO:0000256" key="1">
    <source>
        <dbReference type="SAM" id="SignalP"/>
    </source>
</evidence>
<gene>
    <name evidence="2" type="ORF">O3P69_013560</name>
</gene>
<dbReference type="PANTHER" id="PTHR21398:SF6">
    <property type="entry name" value="AGAP007094-PA"/>
    <property type="match status" value="1"/>
</dbReference>
<protein>
    <submittedName>
        <fullName evidence="2">Uncharacterized protein</fullName>
    </submittedName>
</protein>
<dbReference type="EMBL" id="JARAKH010006416">
    <property type="protein sequence ID" value="KAK8371708.1"/>
    <property type="molecule type" value="Genomic_DNA"/>
</dbReference>
<keyword evidence="1" id="KW-0732">Signal</keyword>
<accession>A0AAW0S9K4</accession>
<evidence type="ECO:0000313" key="2">
    <source>
        <dbReference type="EMBL" id="KAK8371708.1"/>
    </source>
</evidence>
<dbReference type="PANTHER" id="PTHR21398">
    <property type="entry name" value="AGAP007094-PA"/>
    <property type="match status" value="1"/>
</dbReference>
<dbReference type="SMART" id="SM00718">
    <property type="entry name" value="DM4_12"/>
    <property type="match status" value="1"/>
</dbReference>
<comment type="caution">
    <text evidence="2">The sequence shown here is derived from an EMBL/GenBank/DDBJ whole genome shotgun (WGS) entry which is preliminary data.</text>
</comment>
<evidence type="ECO:0000313" key="3">
    <source>
        <dbReference type="Proteomes" id="UP001487740"/>
    </source>
</evidence>
<dbReference type="AlphaFoldDB" id="A0AAW0S9K4"/>
<feature type="chain" id="PRO_5043912005" evidence="1">
    <location>
        <begin position="19"/>
        <end position="279"/>
    </location>
</feature>